<feature type="compositionally biased region" description="Low complexity" evidence="8">
    <location>
        <begin position="800"/>
        <end position="810"/>
    </location>
</feature>
<dbReference type="HOGENOM" id="CLU_014327_1_0_1"/>
<feature type="domain" description="PDXDC1-like third" evidence="10">
    <location>
        <begin position="580"/>
        <end position="683"/>
    </location>
</feature>
<dbReference type="VEuPathDB" id="VectorBase:CPIJ003193"/>
<evidence type="ECO:0000313" key="13">
    <source>
        <dbReference type="Proteomes" id="UP000002320"/>
    </source>
</evidence>
<evidence type="ECO:0000256" key="5">
    <source>
        <dbReference type="ARBA" id="ARBA00023239"/>
    </source>
</evidence>
<evidence type="ECO:0000256" key="7">
    <source>
        <dbReference type="SAM" id="Coils"/>
    </source>
</evidence>
<evidence type="ECO:0000313" key="12">
    <source>
        <dbReference type="EnsemblMetazoa" id="CPIJ003193-PA"/>
    </source>
</evidence>
<feature type="region of interest" description="Disordered" evidence="8">
    <location>
        <begin position="472"/>
        <end position="498"/>
    </location>
</feature>
<dbReference type="GO" id="GO:0016831">
    <property type="term" value="F:carboxy-lyase activity"/>
    <property type="evidence" value="ECO:0007669"/>
    <property type="project" value="UniProtKB-KW"/>
</dbReference>
<dbReference type="PANTHER" id="PTHR42735">
    <property type="match status" value="1"/>
</dbReference>
<dbReference type="SUPFAM" id="SSF53383">
    <property type="entry name" value="PLP-dependent transferases"/>
    <property type="match status" value="1"/>
</dbReference>
<comment type="cofactor">
    <cofactor evidence="1">
        <name>pyridoxal 5'-phosphate</name>
        <dbReference type="ChEBI" id="CHEBI:597326"/>
    </cofactor>
</comment>
<dbReference type="Pfam" id="PF22930">
    <property type="entry name" value="PDXDC1-like_cen"/>
    <property type="match status" value="1"/>
</dbReference>
<dbReference type="EnsemblMetazoa" id="CPIJ003193-RA">
    <property type="protein sequence ID" value="CPIJ003193-PA"/>
    <property type="gene ID" value="CPIJ003193"/>
</dbReference>
<evidence type="ECO:0000256" key="6">
    <source>
        <dbReference type="ARBA" id="ARBA00047190"/>
    </source>
</evidence>
<feature type="domain" description="PDXDC1/PDXD2 second" evidence="9">
    <location>
        <begin position="446"/>
        <end position="574"/>
    </location>
</feature>
<keyword evidence="3" id="KW-0210">Decarboxylase</keyword>
<feature type="compositionally biased region" description="Basic and acidic residues" evidence="8">
    <location>
        <begin position="487"/>
        <end position="496"/>
    </location>
</feature>
<dbReference type="InterPro" id="IPR055103">
    <property type="entry name" value="PDXDC1-like_2nd"/>
</dbReference>
<proteinExistence type="inferred from homology"/>
<dbReference type="Proteomes" id="UP000002320">
    <property type="component" value="Unassembled WGS sequence"/>
</dbReference>
<dbReference type="STRING" id="7176.B0W7U7"/>
<dbReference type="KEGG" id="cqu:CpipJ_CPIJ003193"/>
<sequence>MSDVPGESSIPQGLGGVLEPQVLEIPAANVRSSLAELENQASQVLNRLEYVKGAVEQQQQNPIPITPGFLQPDKKPTAEVLSTLETLISTLDVDEEPEFVLPPLDDAAQLAVITHSIASYLTSLDRQHLSRIVSKIVSDTNRWLSHMFRFMDCSTSYYRDSAECILYSVRLAIANRFPELVDNRLSQLQNATLYISENSSLFALQNTCRFIGLPVANIRTVPCNVITVARGTMDASELQKMIATDVEAGKVPLFVMADLGSSVCGEVDNLAVIRNVCNLSNVWLHCQGHCLAALAVTKGTLTGIKAIPDSMTLNLGNWLGMSGVPCVLMYKQIPTSMLTLFDVDPILSNRLTALSLWTIMQTMGVDAISERIFMAFDSCRQMHEMLSKIEGVKIWVRQDAYDCLVRDLDVVPLQESKAPRQEAGKSFRALLNSPINYCILFESAIPVVVFQFDGTCAEKNAATNEVTASVGSEADVSVESQLPSDAVDSKTKDEPTSKSNISSYFDRLNGWLGQILLRDCAQLNLEIINHSLHGTCIRYSPFAPGYGELLPLSEVIESVGQFIEAQIEILLATVKHKARFNQLVAESPVLRLIELNDWAGLGSVHYVPEGWETLLTDQAKTELNRLNSALVEMLKAHDGAFSLGEGTDGLICVRFGMVTSETDVEELLDLVIQTGLKIQENSKILDTMSEILKKGIEAATMDLQREADEKLWQDGILRQVPLVGRVVNWWSPPIKESGVKGRSLNLTQGVVESTENIYKYHMQMTAKPNQLPGNKNPPTPLVQTPISADGGESLHSRNPSASSQLSSGQSVDRTVSTVQQQHPQQAQSNAIAGGDTTAPAALAQ</sequence>
<reference evidence="12" key="2">
    <citation type="submission" date="2020-05" db="UniProtKB">
        <authorList>
            <consortium name="EnsemblMetazoa"/>
        </authorList>
    </citation>
    <scope>IDENTIFICATION</scope>
    <source>
        <strain evidence="12">JHB</strain>
    </source>
</reference>
<dbReference type="InterPro" id="IPR015421">
    <property type="entry name" value="PyrdxlP-dep_Trfase_major"/>
</dbReference>
<reference evidence="11" key="1">
    <citation type="submission" date="2007-03" db="EMBL/GenBank/DDBJ databases">
        <title>Annotation of Culex pipiens quinquefasciatus.</title>
        <authorList>
            <consortium name="The Broad Institute Genome Sequencing Platform"/>
            <person name="Atkinson P.W."/>
            <person name="Hemingway J."/>
            <person name="Christensen B.M."/>
            <person name="Higgs S."/>
            <person name="Kodira C."/>
            <person name="Hannick L."/>
            <person name="Megy K."/>
            <person name="O'Leary S."/>
            <person name="Pearson M."/>
            <person name="Haas B.J."/>
            <person name="Mauceli E."/>
            <person name="Wortman J.R."/>
            <person name="Lee N.H."/>
            <person name="Guigo R."/>
            <person name="Stanke M."/>
            <person name="Alvarado L."/>
            <person name="Amedeo P."/>
            <person name="Antoine C.H."/>
            <person name="Arensburger P."/>
            <person name="Bidwell S.L."/>
            <person name="Crawford M."/>
            <person name="Camaro F."/>
            <person name="Devon K."/>
            <person name="Engels R."/>
            <person name="Hammond M."/>
            <person name="Howarth C."/>
            <person name="Koehrsen M."/>
            <person name="Lawson D."/>
            <person name="Montgomery P."/>
            <person name="Nene V."/>
            <person name="Nusbaum C."/>
            <person name="Puiu D."/>
            <person name="Romero-Severson J."/>
            <person name="Severson D.W."/>
            <person name="Shumway M."/>
            <person name="Sisk P."/>
            <person name="Stolte C."/>
            <person name="Zeng Q."/>
            <person name="Eisenstadt E."/>
            <person name="Fraser-Liggett C."/>
            <person name="Strausberg R."/>
            <person name="Galagan J."/>
            <person name="Birren B."/>
            <person name="Collins F.H."/>
        </authorList>
    </citation>
    <scope>NUCLEOTIDE SEQUENCE [LARGE SCALE GENOMIC DNA]</scope>
    <source>
        <strain evidence="11">JHB</strain>
    </source>
</reference>
<keyword evidence="13" id="KW-1185">Reference proteome</keyword>
<evidence type="ECO:0000256" key="3">
    <source>
        <dbReference type="ARBA" id="ARBA00022793"/>
    </source>
</evidence>
<keyword evidence="4" id="KW-0663">Pyridoxal phosphate</keyword>
<dbReference type="VEuPathDB" id="VectorBase:CQUJHB007787"/>
<dbReference type="eggNOG" id="KOG0630">
    <property type="taxonomic scope" value="Eukaryota"/>
</dbReference>
<dbReference type="InterPro" id="IPR050477">
    <property type="entry name" value="GrpII_AminoAcid_Decarb"/>
</dbReference>
<dbReference type="EMBL" id="DS231855">
    <property type="protein sequence ID" value="EDS38241.1"/>
    <property type="molecule type" value="Genomic_DNA"/>
</dbReference>
<feature type="coiled-coil region" evidence="7">
    <location>
        <begin position="27"/>
        <end position="54"/>
    </location>
</feature>
<feature type="region of interest" description="Disordered" evidence="8">
    <location>
        <begin position="767"/>
        <end position="844"/>
    </location>
</feature>
<dbReference type="PANTHER" id="PTHR42735:SF1">
    <property type="entry name" value="PYRIDOXAL-DEPENDENT DECARBOXYLASE DOMAIN-CONTAINING PROTEIN 1-RELATED"/>
    <property type="match status" value="1"/>
</dbReference>
<dbReference type="InterPro" id="IPR002129">
    <property type="entry name" value="PyrdxlP-dep_de-COase"/>
</dbReference>
<evidence type="ECO:0000259" key="9">
    <source>
        <dbReference type="Pfam" id="PF22930"/>
    </source>
</evidence>
<evidence type="ECO:0000256" key="4">
    <source>
        <dbReference type="ARBA" id="ARBA00022898"/>
    </source>
</evidence>
<evidence type="ECO:0000256" key="2">
    <source>
        <dbReference type="ARBA" id="ARBA00009533"/>
    </source>
</evidence>
<evidence type="ECO:0000313" key="11">
    <source>
        <dbReference type="EMBL" id="EDS38241.1"/>
    </source>
</evidence>
<evidence type="ECO:0000256" key="8">
    <source>
        <dbReference type="SAM" id="MobiDB-lite"/>
    </source>
</evidence>
<dbReference type="InParanoid" id="B0W7U7"/>
<dbReference type="GO" id="GO:0030170">
    <property type="term" value="F:pyridoxal phosphate binding"/>
    <property type="evidence" value="ECO:0007669"/>
    <property type="project" value="InterPro"/>
</dbReference>
<evidence type="ECO:0000259" key="10">
    <source>
        <dbReference type="Pfam" id="PF22937"/>
    </source>
</evidence>
<dbReference type="OMA" id="RLQYACR"/>
<evidence type="ECO:0000256" key="1">
    <source>
        <dbReference type="ARBA" id="ARBA00001933"/>
    </source>
</evidence>
<protein>
    <recommendedName>
        <fullName evidence="6">Pyridoxal-dependent decarboxylase domain-containing protein 1</fullName>
    </recommendedName>
</protein>
<organism>
    <name type="scientific">Culex quinquefasciatus</name>
    <name type="common">Southern house mosquito</name>
    <name type="synonym">Culex pungens</name>
    <dbReference type="NCBI Taxonomy" id="7176"/>
    <lineage>
        <taxon>Eukaryota</taxon>
        <taxon>Metazoa</taxon>
        <taxon>Ecdysozoa</taxon>
        <taxon>Arthropoda</taxon>
        <taxon>Hexapoda</taxon>
        <taxon>Insecta</taxon>
        <taxon>Pterygota</taxon>
        <taxon>Neoptera</taxon>
        <taxon>Endopterygota</taxon>
        <taxon>Diptera</taxon>
        <taxon>Nematocera</taxon>
        <taxon>Culicoidea</taxon>
        <taxon>Culicidae</taxon>
        <taxon>Culicinae</taxon>
        <taxon>Culicini</taxon>
        <taxon>Culex</taxon>
        <taxon>Culex</taxon>
    </lineage>
</organism>
<comment type="similarity">
    <text evidence="2">Belongs to the group II decarboxylase family.</text>
</comment>
<keyword evidence="7" id="KW-0175">Coiled coil</keyword>
<dbReference type="AlphaFoldDB" id="B0W7U7"/>
<dbReference type="GO" id="GO:0019752">
    <property type="term" value="P:carboxylic acid metabolic process"/>
    <property type="evidence" value="ECO:0007669"/>
    <property type="project" value="InterPro"/>
</dbReference>
<dbReference type="InterPro" id="IPR015424">
    <property type="entry name" value="PyrdxlP-dep_Trfase"/>
</dbReference>
<dbReference type="OrthoDB" id="2161780at2759"/>
<dbReference type="Pfam" id="PF22937">
    <property type="entry name" value="PDXDC1-like_cen2"/>
    <property type="match status" value="1"/>
</dbReference>
<name>B0W7U7_CULQU</name>
<dbReference type="Pfam" id="PF00282">
    <property type="entry name" value="Pyridoxal_deC"/>
    <property type="match status" value="1"/>
</dbReference>
<dbReference type="FunCoup" id="B0W7U7">
    <property type="interactions" value="1978"/>
</dbReference>
<keyword evidence="5" id="KW-0456">Lyase</keyword>
<dbReference type="InterPro" id="IPR055102">
    <property type="entry name" value="PDXDC1-like_3rd"/>
</dbReference>
<accession>B0W7U7</accession>
<gene>
    <name evidence="12" type="primary">6034471</name>
    <name evidence="11" type="ORF">CpipJ_CPIJ003193</name>
</gene>
<dbReference type="Gene3D" id="3.40.640.10">
    <property type="entry name" value="Type I PLP-dependent aspartate aminotransferase-like (Major domain)"/>
    <property type="match status" value="1"/>
</dbReference>